<feature type="binding site" evidence="7">
    <location>
        <begin position="243"/>
        <end position="244"/>
    </location>
    <ligand>
        <name>FMN</name>
        <dbReference type="ChEBI" id="CHEBI:58210"/>
    </ligand>
</feature>
<dbReference type="OrthoDB" id="9771806at2"/>
<evidence type="ECO:0000256" key="1">
    <source>
        <dbReference type="ARBA" id="ARBA00005044"/>
    </source>
</evidence>
<evidence type="ECO:0000256" key="5">
    <source>
        <dbReference type="ARBA" id="ARBA00023141"/>
    </source>
</evidence>
<dbReference type="HAMAP" id="MF_00300">
    <property type="entry name" value="Chorismate_synth"/>
    <property type="match status" value="1"/>
</dbReference>
<dbReference type="EC" id="4.2.3.5" evidence="3 7"/>
<comment type="caution">
    <text evidence="9">The sequence shown here is derived from an EMBL/GenBank/DDBJ whole genome shotgun (WGS) entry which is preliminary data.</text>
</comment>
<feature type="binding site" evidence="7">
    <location>
        <position position="54"/>
    </location>
    <ligand>
        <name>NADP(+)</name>
        <dbReference type="ChEBI" id="CHEBI:58349"/>
    </ligand>
</feature>
<proteinExistence type="inferred from homology"/>
<dbReference type="PANTHER" id="PTHR21085:SF0">
    <property type="entry name" value="CHORISMATE SYNTHASE"/>
    <property type="match status" value="1"/>
</dbReference>
<dbReference type="InterPro" id="IPR020541">
    <property type="entry name" value="Chorismate_synthase_CS"/>
</dbReference>
<evidence type="ECO:0000256" key="6">
    <source>
        <dbReference type="ARBA" id="ARBA00023239"/>
    </source>
</evidence>
<feature type="binding site" evidence="7">
    <location>
        <position position="329"/>
    </location>
    <ligand>
        <name>FMN</name>
        <dbReference type="ChEBI" id="CHEBI:58210"/>
    </ligand>
</feature>
<dbReference type="GO" id="GO:0008652">
    <property type="term" value="P:amino acid biosynthetic process"/>
    <property type="evidence" value="ECO:0007669"/>
    <property type="project" value="UniProtKB-KW"/>
</dbReference>
<keyword evidence="7" id="KW-0274">FAD</keyword>
<comment type="subunit">
    <text evidence="7">Homotetramer.</text>
</comment>
<evidence type="ECO:0000256" key="4">
    <source>
        <dbReference type="ARBA" id="ARBA00022605"/>
    </source>
</evidence>
<protein>
    <recommendedName>
        <fullName evidence="3 7">Chorismate synthase</fullName>
        <shortName evidence="7">CS</shortName>
        <ecNumber evidence="3 7">4.2.3.5</ecNumber>
    </recommendedName>
    <alternativeName>
        <fullName evidence="7">5-enolpyruvylshikimate-3-phosphate phospholyase</fullName>
    </alternativeName>
</protein>
<dbReference type="EMBL" id="LJSX01000014">
    <property type="protein sequence ID" value="KPQ10645.1"/>
    <property type="molecule type" value="Genomic_DNA"/>
</dbReference>
<dbReference type="STRING" id="1653334.GA0071312_0834"/>
<keyword evidence="12" id="KW-1185">Reference proteome</keyword>
<dbReference type="Proteomes" id="UP000182800">
    <property type="component" value="Unassembled WGS sequence"/>
</dbReference>
<evidence type="ECO:0000256" key="7">
    <source>
        <dbReference type="HAMAP-Rule" id="MF_00300"/>
    </source>
</evidence>
<dbReference type="SUPFAM" id="SSF103263">
    <property type="entry name" value="Chorismate synthase, AroC"/>
    <property type="match status" value="1"/>
</dbReference>
<feature type="binding site" evidence="7">
    <location>
        <begin position="303"/>
        <end position="307"/>
    </location>
    <ligand>
        <name>FMN</name>
        <dbReference type="ChEBI" id="CHEBI:58210"/>
    </ligand>
</feature>
<comment type="function">
    <text evidence="7">Catalyzes the anti-1,4-elimination of the C-3 phosphate and the C-6 proR hydrogen from 5-enolpyruvylshikimate-3-phosphate (EPSP) to yield chorismate, which is the branch point compound that serves as the starting substrate for the three terminal pathways of aromatic amino acid biosynthesis. This reaction introduces a second double bond into the aromatic ring system.</text>
</comment>
<keyword evidence="7" id="KW-0285">Flavoprotein</keyword>
<dbReference type="CDD" id="cd07304">
    <property type="entry name" value="Chorismate_synthase"/>
    <property type="match status" value="1"/>
</dbReference>
<evidence type="ECO:0000256" key="8">
    <source>
        <dbReference type="RuleBase" id="RU000605"/>
    </source>
</evidence>
<gene>
    <name evidence="7 9" type="primary">aroC</name>
    <name evidence="10" type="ORF">GA0071312_0834</name>
    <name evidence="9" type="ORF">HLUCCO17_10395</name>
</gene>
<comment type="pathway">
    <text evidence="1 7 8">Metabolic intermediate biosynthesis; chorismate biosynthesis; chorismate from D-erythrose 4-phosphate and phosphoenolpyruvate: step 7/7.</text>
</comment>
<reference evidence="9 11" key="1">
    <citation type="submission" date="2015-09" db="EMBL/GenBank/DDBJ databases">
        <title>Identification and resolution of microdiversity through metagenomic sequencing of parallel consortia.</title>
        <authorList>
            <person name="Nelson W.C."/>
            <person name="Romine M.F."/>
            <person name="Lindemann S.R."/>
        </authorList>
    </citation>
    <scope>NUCLEOTIDE SEQUENCE [LARGE SCALE GENOMIC DNA]</scope>
    <source>
        <strain evidence="9">HL-109</strain>
    </source>
</reference>
<dbReference type="InterPro" id="IPR035904">
    <property type="entry name" value="Chorismate_synth_AroC_sf"/>
</dbReference>
<dbReference type="PROSITE" id="PS00789">
    <property type="entry name" value="CHORISMATE_SYNTHASE_3"/>
    <property type="match status" value="1"/>
</dbReference>
<dbReference type="AlphaFoldDB" id="A0A0P7X6K3"/>
<dbReference type="PANTHER" id="PTHR21085">
    <property type="entry name" value="CHORISMATE SYNTHASE"/>
    <property type="match status" value="1"/>
</dbReference>
<comment type="cofactor">
    <cofactor evidence="7 8">
        <name>FMNH2</name>
        <dbReference type="ChEBI" id="CHEBI:57618"/>
    </cofactor>
    <text evidence="7 8">Reduced FMN (FMNH(2)).</text>
</comment>
<reference evidence="10 12" key="2">
    <citation type="submission" date="2016-08" db="EMBL/GenBank/DDBJ databases">
        <authorList>
            <person name="Varghese N."/>
            <person name="Submissions Spin"/>
        </authorList>
    </citation>
    <scope>NUCLEOTIDE SEQUENCE [LARGE SCALE GENOMIC DNA]</scope>
    <source>
        <strain evidence="10 12">HL-109</strain>
    </source>
</reference>
<feature type="binding site" evidence="7">
    <location>
        <position position="288"/>
    </location>
    <ligand>
        <name>FMN</name>
        <dbReference type="ChEBI" id="CHEBI:58210"/>
    </ligand>
</feature>
<keyword evidence="7" id="KW-0288">FMN</keyword>
<dbReference type="Proteomes" id="UP000050497">
    <property type="component" value="Unassembled WGS sequence"/>
</dbReference>
<dbReference type="GO" id="GO:0005829">
    <property type="term" value="C:cytosol"/>
    <property type="evidence" value="ECO:0007669"/>
    <property type="project" value="TreeGrafter"/>
</dbReference>
<evidence type="ECO:0000313" key="10">
    <source>
        <dbReference type="EMBL" id="SCC79367.1"/>
    </source>
</evidence>
<dbReference type="UniPathway" id="UPA00053">
    <property type="reaction ID" value="UER00090"/>
</dbReference>
<dbReference type="RefSeq" id="WP_074443719.1">
    <property type="nucleotide sequence ID" value="NZ_FMBM01000001.1"/>
</dbReference>
<evidence type="ECO:0000313" key="9">
    <source>
        <dbReference type="EMBL" id="KPQ10645.1"/>
    </source>
</evidence>
<comment type="catalytic activity">
    <reaction evidence="7 8">
        <text>5-O-(1-carboxyvinyl)-3-phosphoshikimate = chorismate + phosphate</text>
        <dbReference type="Rhea" id="RHEA:21020"/>
        <dbReference type="ChEBI" id="CHEBI:29748"/>
        <dbReference type="ChEBI" id="CHEBI:43474"/>
        <dbReference type="ChEBI" id="CHEBI:57701"/>
        <dbReference type="EC" id="4.2.3.5"/>
    </reaction>
</comment>
<keyword evidence="6 7" id="KW-0456">Lyase</keyword>
<keyword evidence="4 7" id="KW-0028">Amino-acid biosynthesis</keyword>
<evidence type="ECO:0000313" key="12">
    <source>
        <dbReference type="Proteomes" id="UP000182800"/>
    </source>
</evidence>
<dbReference type="InterPro" id="IPR000453">
    <property type="entry name" value="Chorismate_synth"/>
</dbReference>
<name>A0A0P7X6K3_9HYPH</name>
<accession>A0A0P7X6K3</accession>
<dbReference type="NCBIfam" id="TIGR00033">
    <property type="entry name" value="aroC"/>
    <property type="match status" value="1"/>
</dbReference>
<dbReference type="GO" id="GO:0004107">
    <property type="term" value="F:chorismate synthase activity"/>
    <property type="evidence" value="ECO:0007669"/>
    <property type="project" value="UniProtKB-UniRule"/>
</dbReference>
<dbReference type="PIRSF" id="PIRSF001456">
    <property type="entry name" value="Chorismate_synth"/>
    <property type="match status" value="1"/>
</dbReference>
<dbReference type="GO" id="GO:0010181">
    <property type="term" value="F:FMN binding"/>
    <property type="evidence" value="ECO:0007669"/>
    <property type="project" value="TreeGrafter"/>
</dbReference>
<dbReference type="Gene3D" id="3.60.150.10">
    <property type="entry name" value="Chorismate synthase AroC"/>
    <property type="match status" value="1"/>
</dbReference>
<dbReference type="NCBIfam" id="NF003793">
    <property type="entry name" value="PRK05382.1"/>
    <property type="match status" value="1"/>
</dbReference>
<dbReference type="PROSITE" id="PS00787">
    <property type="entry name" value="CHORISMATE_SYNTHASE_1"/>
    <property type="match status" value="1"/>
</dbReference>
<evidence type="ECO:0000256" key="2">
    <source>
        <dbReference type="ARBA" id="ARBA00008014"/>
    </source>
</evidence>
<keyword evidence="5 7" id="KW-0057">Aromatic amino acid biosynthesis</keyword>
<dbReference type="EMBL" id="FMBM01000001">
    <property type="protein sequence ID" value="SCC79367.1"/>
    <property type="molecule type" value="Genomic_DNA"/>
</dbReference>
<dbReference type="PATRIC" id="fig|1653334.4.peg.3409"/>
<dbReference type="PROSITE" id="PS00788">
    <property type="entry name" value="CHORISMATE_SYNTHASE_2"/>
    <property type="match status" value="1"/>
</dbReference>
<evidence type="ECO:0000256" key="3">
    <source>
        <dbReference type="ARBA" id="ARBA00013036"/>
    </source>
</evidence>
<organism evidence="9 11">
    <name type="scientific">Saliniramus fredricksonii</name>
    <dbReference type="NCBI Taxonomy" id="1653334"/>
    <lineage>
        <taxon>Bacteria</taxon>
        <taxon>Pseudomonadati</taxon>
        <taxon>Pseudomonadota</taxon>
        <taxon>Alphaproteobacteria</taxon>
        <taxon>Hyphomicrobiales</taxon>
        <taxon>Salinarimonadaceae</taxon>
        <taxon>Saliniramus</taxon>
    </lineage>
</organism>
<evidence type="ECO:0000313" key="11">
    <source>
        <dbReference type="Proteomes" id="UP000050497"/>
    </source>
</evidence>
<keyword evidence="7" id="KW-0521">NADP</keyword>
<dbReference type="GO" id="GO:0009073">
    <property type="term" value="P:aromatic amino acid family biosynthetic process"/>
    <property type="evidence" value="ECO:0007669"/>
    <property type="project" value="UniProtKB-KW"/>
</dbReference>
<dbReference type="GO" id="GO:0009423">
    <property type="term" value="P:chorismate biosynthetic process"/>
    <property type="evidence" value="ECO:0007669"/>
    <property type="project" value="UniProtKB-UniRule"/>
</dbReference>
<sequence>MSHNSFGHLFRVTTFGESHGPALGCVVDGCPPQIPLTVAEIQAELDRRRPGQSRFTTQRREPDQVRILSGVFQDERMPQQVTTGTPIALMIENVDQRSKDYSDIRDKYRPGHADYPYDIKYGVRDYRGGGRSSARETAARVAAGAIARKVVPGLRVRGALVQMGPHAIDRGNWDWDEIARNPFFCPDAQAAAFYADYLDGIRKSGSSVGAVIEVVAEGVPPGLGAPVYGKLDTEIAAALMSINAVKGVEIGAGFAAAALTGEENADEMRPGNGDAPTFTSNQAGGILGGISTGQPVVARFAVKPTSSILTPRATVTRDNAEADILTRGRHDPCVGIRAVPVGEAMLACIIADHYLRHRGQVGKSAPWPAGGS</sequence>
<feature type="binding site" evidence="7">
    <location>
        <begin position="131"/>
        <end position="133"/>
    </location>
    <ligand>
        <name>FMN</name>
        <dbReference type="ChEBI" id="CHEBI:58210"/>
    </ligand>
</feature>
<comment type="similarity">
    <text evidence="2 7 8">Belongs to the chorismate synthase family.</text>
</comment>
<feature type="binding site" evidence="7">
    <location>
        <position position="48"/>
    </location>
    <ligand>
        <name>NADP(+)</name>
        <dbReference type="ChEBI" id="CHEBI:58349"/>
    </ligand>
</feature>
<dbReference type="Pfam" id="PF01264">
    <property type="entry name" value="Chorismate_synt"/>
    <property type="match status" value="1"/>
</dbReference>